<dbReference type="OrthoDB" id="9777460at2"/>
<dbReference type="InterPro" id="IPR011009">
    <property type="entry name" value="Kinase-like_dom_sf"/>
</dbReference>
<dbReference type="AlphaFoldDB" id="A0A4Y8LHV1"/>
<dbReference type="Gene3D" id="3.90.1200.10">
    <property type="match status" value="1"/>
</dbReference>
<dbReference type="InterPro" id="IPR002575">
    <property type="entry name" value="Aminoglycoside_PTrfase"/>
</dbReference>
<evidence type="ECO:0000313" key="3">
    <source>
        <dbReference type="Proteomes" id="UP000297776"/>
    </source>
</evidence>
<dbReference type="Proteomes" id="UP000297776">
    <property type="component" value="Unassembled WGS sequence"/>
</dbReference>
<accession>A0A4Y8LHV1</accession>
<comment type="caution">
    <text evidence="2">The sequence shown here is derived from an EMBL/GenBank/DDBJ whole genome shotgun (WGS) entry which is preliminary data.</text>
</comment>
<feature type="domain" description="Aminoglycoside phosphotransferase" evidence="1">
    <location>
        <begin position="24"/>
        <end position="234"/>
    </location>
</feature>
<evidence type="ECO:0000313" key="2">
    <source>
        <dbReference type="EMBL" id="TFE02314.1"/>
    </source>
</evidence>
<organism evidence="2 3">
    <name type="scientific">Jeotgalibacillus salarius</name>
    <dbReference type="NCBI Taxonomy" id="546023"/>
    <lineage>
        <taxon>Bacteria</taxon>
        <taxon>Bacillati</taxon>
        <taxon>Bacillota</taxon>
        <taxon>Bacilli</taxon>
        <taxon>Bacillales</taxon>
        <taxon>Caryophanaceae</taxon>
        <taxon>Jeotgalibacillus</taxon>
    </lineage>
</organism>
<evidence type="ECO:0000259" key="1">
    <source>
        <dbReference type="Pfam" id="PF01636"/>
    </source>
</evidence>
<name>A0A4Y8LHV1_9BACL</name>
<proteinExistence type="predicted"/>
<dbReference type="EMBL" id="SORX01000003">
    <property type="protein sequence ID" value="TFE02314.1"/>
    <property type="molecule type" value="Genomic_DNA"/>
</dbReference>
<protein>
    <recommendedName>
        <fullName evidence="1">Aminoglycoside phosphotransferase domain-containing protein</fullName>
    </recommendedName>
</protein>
<dbReference type="RefSeq" id="WP_134381015.1">
    <property type="nucleotide sequence ID" value="NZ_SORX01000003.1"/>
</dbReference>
<sequence length="321" mass="37637">MDFIKQDIFNSIEKYFELTVTADRQIKLGYKNLKWEINTSGENLFVKQYHKERYPEHLMTGLEASLHTQAKLWELHHPVPRPYSFKGQFIIRSTGDERFIVTEKCSGENLVPGTANEAQMYSLGRAVGRLHAALDMLLPASNDLHWNIRSKESMIEDWKKRWKEAERAGCEETLTHLQEQFSILEQNEPDQFATCEVGWSHWDLFVDNILFEGNEVSAILDFDRLNVVYKDFDIARPILSGCMSNQLLDVKSALAFVNGFREYQPLTIDRLIRALKLNWWREAEWLSVPKPGRSTVLTRFNEENRWIASNWHRLDEILTEK</sequence>
<reference evidence="2 3" key="1">
    <citation type="submission" date="2019-03" db="EMBL/GenBank/DDBJ databases">
        <authorList>
            <person name="Yang Y."/>
        </authorList>
    </citation>
    <scope>NUCLEOTIDE SEQUENCE [LARGE SCALE GENOMIC DNA]</scope>
    <source>
        <strain evidence="2 3">ASL-1</strain>
    </source>
</reference>
<keyword evidence="3" id="KW-1185">Reference proteome</keyword>
<gene>
    <name evidence="2" type="ORF">E2626_06975</name>
</gene>
<dbReference type="SUPFAM" id="SSF56112">
    <property type="entry name" value="Protein kinase-like (PK-like)"/>
    <property type="match status" value="1"/>
</dbReference>
<dbReference type="Gene3D" id="3.30.200.20">
    <property type="entry name" value="Phosphorylase Kinase, domain 1"/>
    <property type="match status" value="1"/>
</dbReference>
<dbReference type="Pfam" id="PF01636">
    <property type="entry name" value="APH"/>
    <property type="match status" value="1"/>
</dbReference>